<dbReference type="PANTHER" id="PTHR30383">
    <property type="entry name" value="THIOESTERASE 1/PROTEASE 1/LYSOPHOSPHOLIPASE L1"/>
    <property type="match status" value="1"/>
</dbReference>
<dbReference type="CDD" id="cd04502">
    <property type="entry name" value="SGNH_hydrolase_like_7"/>
    <property type="match status" value="1"/>
</dbReference>
<dbReference type="Gene3D" id="3.40.50.1110">
    <property type="entry name" value="SGNH hydrolase"/>
    <property type="match status" value="1"/>
</dbReference>
<evidence type="ECO:0000256" key="1">
    <source>
        <dbReference type="SAM" id="SignalP"/>
    </source>
</evidence>
<dbReference type="GO" id="GO:0004622">
    <property type="term" value="F:phosphatidylcholine lysophospholipase activity"/>
    <property type="evidence" value="ECO:0007669"/>
    <property type="project" value="TreeGrafter"/>
</dbReference>
<accession>A0A7G9THR8</accession>
<protein>
    <recommendedName>
        <fullName evidence="2">SGNH hydrolase-type esterase domain-containing protein</fullName>
    </recommendedName>
</protein>
<dbReference type="Proteomes" id="UP000515838">
    <property type="component" value="Chromosome"/>
</dbReference>
<name>A0A7G9THR8_PSEMX</name>
<dbReference type="AlphaFoldDB" id="A0A7G9THR8"/>
<reference evidence="3 4" key="1">
    <citation type="submission" date="2020-08" db="EMBL/GenBank/DDBJ databases">
        <title>Streptomycin Non-resistant strain, P. mexicana.</title>
        <authorList>
            <person name="Ganesh-Kumar S."/>
            <person name="Zhe T."/>
            <person name="Yu Z."/>
            <person name="Min Y."/>
        </authorList>
    </citation>
    <scope>NUCLEOTIDE SEQUENCE [LARGE SCALE GENOMIC DNA]</scope>
    <source>
        <strain evidence="3 4">GTZY2</strain>
    </source>
</reference>
<dbReference type="PROSITE" id="PS51257">
    <property type="entry name" value="PROKAR_LIPOPROTEIN"/>
    <property type="match status" value="1"/>
</dbReference>
<dbReference type="Pfam" id="PF13472">
    <property type="entry name" value="Lipase_GDSL_2"/>
    <property type="match status" value="1"/>
</dbReference>
<keyword evidence="1" id="KW-0732">Signal</keyword>
<evidence type="ECO:0000313" key="3">
    <source>
        <dbReference type="EMBL" id="QNN79643.1"/>
    </source>
</evidence>
<feature type="chain" id="PRO_5028914221" description="SGNH hydrolase-type esterase domain-containing protein" evidence="1">
    <location>
        <begin position="27"/>
        <end position="241"/>
    </location>
</feature>
<evidence type="ECO:0000259" key="2">
    <source>
        <dbReference type="Pfam" id="PF13472"/>
    </source>
</evidence>
<feature type="domain" description="SGNH hydrolase-type esterase" evidence="2">
    <location>
        <begin position="83"/>
        <end position="229"/>
    </location>
</feature>
<evidence type="ECO:0000313" key="4">
    <source>
        <dbReference type="Proteomes" id="UP000515838"/>
    </source>
</evidence>
<proteinExistence type="predicted"/>
<sequence length="241" mass="26342">MNTLRPSLFATALVALLAACVGGPPATPEAPSPSTAGVAPRIPEQVSSPAWEADMQRFEAADAQSPPPRGGVLFIGSSSIRFWDTLAQDFPGVPVINRGFGGSELRDSTWYADRIIVPYAPRQILIYAGDNDLNAGRTPQQLRADFIAFVERVRRDLPKAKIAYISNKPSPSRAQLLPVQRVANTLIAAEAKRLGVDYIDIFTPMLDASGQPDESLFIEDRLHMNRAGYVIWQRAIAPYLQ</sequence>
<dbReference type="InterPro" id="IPR051532">
    <property type="entry name" value="Ester_Hydrolysis_Enzymes"/>
</dbReference>
<dbReference type="PANTHER" id="PTHR30383:SF5">
    <property type="entry name" value="SGNH HYDROLASE-TYPE ESTERASE DOMAIN-CONTAINING PROTEIN"/>
    <property type="match status" value="1"/>
</dbReference>
<dbReference type="InterPro" id="IPR036514">
    <property type="entry name" value="SGNH_hydro_sf"/>
</dbReference>
<dbReference type="InterPro" id="IPR013830">
    <property type="entry name" value="SGNH_hydro"/>
</dbReference>
<organism evidence="3 4">
    <name type="scientific">Pseudoxanthomonas mexicana</name>
    <dbReference type="NCBI Taxonomy" id="128785"/>
    <lineage>
        <taxon>Bacteria</taxon>
        <taxon>Pseudomonadati</taxon>
        <taxon>Pseudomonadota</taxon>
        <taxon>Gammaproteobacteria</taxon>
        <taxon>Lysobacterales</taxon>
        <taxon>Lysobacteraceae</taxon>
        <taxon>Pseudoxanthomonas</taxon>
    </lineage>
</organism>
<gene>
    <name evidence="3" type="ORF">IAE60_07935</name>
</gene>
<dbReference type="SUPFAM" id="SSF52266">
    <property type="entry name" value="SGNH hydrolase"/>
    <property type="match status" value="1"/>
</dbReference>
<dbReference type="EMBL" id="CP060731">
    <property type="protein sequence ID" value="QNN79643.1"/>
    <property type="molecule type" value="Genomic_DNA"/>
</dbReference>
<feature type="signal peptide" evidence="1">
    <location>
        <begin position="1"/>
        <end position="26"/>
    </location>
</feature>